<keyword evidence="1" id="KW-0472">Membrane</keyword>
<organism evidence="2 3">
    <name type="scientific">Dethiobacter alkaliphilus AHT 1</name>
    <dbReference type="NCBI Taxonomy" id="555088"/>
    <lineage>
        <taxon>Bacteria</taxon>
        <taxon>Bacillati</taxon>
        <taxon>Bacillota</taxon>
        <taxon>Dethiobacteria</taxon>
        <taxon>Dethiobacterales</taxon>
        <taxon>Dethiobacteraceae</taxon>
        <taxon>Dethiobacter</taxon>
    </lineage>
</organism>
<sequence length="212" mass="23356">MSWIDLAALTMTLWSAAKGYIYGGYKMFLHCLGLGAALAMAVYFQRPFSAYLNQEWQAETVFAEFFSKNSQLVLEAGTSQTTGVNLPPLAGQVMLRLMPEAQLLPAATGEGALALMATMLVKVLALFVFFVFIAAIITLLIRVKHFGTNWKNIPEHQRLVGVLLGALYGLMLSMVVCVALDALSMLGIFGFLHQDLTVSYLAWMVSYLLQFI</sequence>
<feature type="transmembrane region" description="Helical" evidence="1">
    <location>
        <begin position="27"/>
        <end position="44"/>
    </location>
</feature>
<name>C0GI88_DETAL</name>
<feature type="transmembrane region" description="Helical" evidence="1">
    <location>
        <begin position="123"/>
        <end position="143"/>
    </location>
</feature>
<reference evidence="2 3" key="1">
    <citation type="submission" date="2009-02" db="EMBL/GenBank/DDBJ databases">
        <title>Sequencing of the draft genome and assembly of Dethiobacter alkaliphilus AHT 1.</title>
        <authorList>
            <consortium name="US DOE Joint Genome Institute (JGI-PGF)"/>
            <person name="Lucas S."/>
            <person name="Copeland A."/>
            <person name="Lapidus A."/>
            <person name="Glavina del Rio T."/>
            <person name="Dalin E."/>
            <person name="Tice H."/>
            <person name="Bruce D."/>
            <person name="Goodwin L."/>
            <person name="Pitluck S."/>
            <person name="Larimer F."/>
            <person name="Land M.L."/>
            <person name="Hauser L."/>
            <person name="Muyzer G."/>
        </authorList>
    </citation>
    <scope>NUCLEOTIDE SEQUENCE [LARGE SCALE GENOMIC DNA]</scope>
    <source>
        <strain evidence="2 3">AHT 1</strain>
    </source>
</reference>
<gene>
    <name evidence="2" type="ORF">DealDRAFT_2197</name>
</gene>
<dbReference type="AlphaFoldDB" id="C0GI88"/>
<keyword evidence="1" id="KW-1133">Transmembrane helix</keyword>
<protein>
    <recommendedName>
        <fullName evidence="4">Colicin V production protein</fullName>
    </recommendedName>
</protein>
<feature type="transmembrane region" description="Helical" evidence="1">
    <location>
        <begin position="163"/>
        <end position="192"/>
    </location>
</feature>
<dbReference type="RefSeq" id="WP_008517376.1">
    <property type="nucleotide sequence ID" value="NZ_ACJM01000011.1"/>
</dbReference>
<accession>C0GI88</accession>
<comment type="caution">
    <text evidence="2">The sequence shown here is derived from an EMBL/GenBank/DDBJ whole genome shotgun (WGS) entry which is preliminary data.</text>
</comment>
<evidence type="ECO:0000313" key="3">
    <source>
        <dbReference type="Proteomes" id="UP000006443"/>
    </source>
</evidence>
<dbReference type="STRING" id="555088.DealDRAFT_2197"/>
<evidence type="ECO:0000313" key="2">
    <source>
        <dbReference type="EMBL" id="EEG76936.1"/>
    </source>
</evidence>
<proteinExistence type="predicted"/>
<evidence type="ECO:0008006" key="4">
    <source>
        <dbReference type="Google" id="ProtNLM"/>
    </source>
</evidence>
<keyword evidence="3" id="KW-1185">Reference proteome</keyword>
<dbReference type="Proteomes" id="UP000006443">
    <property type="component" value="Unassembled WGS sequence"/>
</dbReference>
<keyword evidence="1" id="KW-0812">Transmembrane</keyword>
<dbReference type="EMBL" id="ACJM01000011">
    <property type="protein sequence ID" value="EEG76936.1"/>
    <property type="molecule type" value="Genomic_DNA"/>
</dbReference>
<evidence type="ECO:0000256" key="1">
    <source>
        <dbReference type="SAM" id="Phobius"/>
    </source>
</evidence>